<evidence type="ECO:0000256" key="2">
    <source>
        <dbReference type="SAM" id="MobiDB-lite"/>
    </source>
</evidence>
<dbReference type="SUPFAM" id="SSF47413">
    <property type="entry name" value="lambda repressor-like DNA-binding domains"/>
    <property type="match status" value="1"/>
</dbReference>
<dbReference type="PROSITE" id="PS50943">
    <property type="entry name" value="HTH_CROC1"/>
    <property type="match status" value="1"/>
</dbReference>
<dbReference type="EMBL" id="SLWX01000008">
    <property type="protein sequence ID" value="TCO75438.1"/>
    <property type="molecule type" value="Genomic_DNA"/>
</dbReference>
<dbReference type="GO" id="GO:0005829">
    <property type="term" value="C:cytosol"/>
    <property type="evidence" value="ECO:0007669"/>
    <property type="project" value="TreeGrafter"/>
</dbReference>
<dbReference type="InterPro" id="IPR014710">
    <property type="entry name" value="RmlC-like_jellyroll"/>
</dbReference>
<dbReference type="Gene3D" id="2.60.120.10">
    <property type="entry name" value="Jelly Rolls"/>
    <property type="match status" value="1"/>
</dbReference>
<sequence>MPDSHDLPEDKNPELAPGTALRRGAPLPGGTDPASEFLCQRVTELRQQHRFTLEQLAAASGVSRSMLSQIERGRANPTLAVTYRIAQAFGISIGELVDDPSASAGIEVVYGNDPATLFRADHECQIRTLSPLHQEKSVEFYEVRLQPRARLASSAHYDGTRELFTVAEGRARILSGGSSCDLGNGDTAQYRADVDHCITNAGDDALRGYLVVTYK</sequence>
<protein>
    <submittedName>
        <fullName evidence="4">XRE family transcriptional regulator</fullName>
    </submittedName>
</protein>
<feature type="compositionally biased region" description="Basic and acidic residues" evidence="2">
    <location>
        <begin position="1"/>
        <end position="13"/>
    </location>
</feature>
<dbReference type="Pfam" id="PF01381">
    <property type="entry name" value="HTH_3"/>
    <property type="match status" value="1"/>
</dbReference>
<dbReference type="Pfam" id="PF07883">
    <property type="entry name" value="Cupin_2"/>
    <property type="match status" value="1"/>
</dbReference>
<gene>
    <name evidence="4" type="ORF">EV688_1084</name>
</gene>
<comment type="caution">
    <text evidence="4">The sequence shown here is derived from an EMBL/GenBank/DDBJ whole genome shotgun (WGS) entry which is preliminary data.</text>
</comment>
<evidence type="ECO:0000259" key="3">
    <source>
        <dbReference type="PROSITE" id="PS50943"/>
    </source>
</evidence>
<dbReference type="AlphaFoldDB" id="A0A4R2KYS3"/>
<dbReference type="InterPro" id="IPR013096">
    <property type="entry name" value="Cupin_2"/>
</dbReference>
<dbReference type="InterPro" id="IPR010982">
    <property type="entry name" value="Lambda_DNA-bd_dom_sf"/>
</dbReference>
<dbReference type="CDD" id="cd00093">
    <property type="entry name" value="HTH_XRE"/>
    <property type="match status" value="1"/>
</dbReference>
<dbReference type="InterPro" id="IPR050807">
    <property type="entry name" value="TransReg_Diox_bact_type"/>
</dbReference>
<dbReference type="CDD" id="cd02209">
    <property type="entry name" value="cupin_XRE_C"/>
    <property type="match status" value="1"/>
</dbReference>
<evidence type="ECO:0000313" key="4">
    <source>
        <dbReference type="EMBL" id="TCO75438.1"/>
    </source>
</evidence>
<keyword evidence="5" id="KW-1185">Reference proteome</keyword>
<dbReference type="OrthoDB" id="9792093at2"/>
<dbReference type="PANTHER" id="PTHR46797">
    <property type="entry name" value="HTH-TYPE TRANSCRIPTIONAL REGULATOR"/>
    <property type="match status" value="1"/>
</dbReference>
<proteinExistence type="predicted"/>
<dbReference type="GO" id="GO:0003677">
    <property type="term" value="F:DNA binding"/>
    <property type="evidence" value="ECO:0007669"/>
    <property type="project" value="UniProtKB-KW"/>
</dbReference>
<dbReference type="InterPro" id="IPR011051">
    <property type="entry name" value="RmlC_Cupin_sf"/>
</dbReference>
<reference evidence="4 5" key="1">
    <citation type="submission" date="2019-03" db="EMBL/GenBank/DDBJ databases">
        <title>Genomic Encyclopedia of Type Strains, Phase IV (KMG-IV): sequencing the most valuable type-strain genomes for metagenomic binning, comparative biology and taxonomic classification.</title>
        <authorList>
            <person name="Goeker M."/>
        </authorList>
    </citation>
    <scope>NUCLEOTIDE SEQUENCE [LARGE SCALE GENOMIC DNA]</scope>
    <source>
        <strain evidence="4 5">DSM 23344</strain>
    </source>
</reference>
<dbReference type="SMART" id="SM00530">
    <property type="entry name" value="HTH_XRE"/>
    <property type="match status" value="1"/>
</dbReference>
<accession>A0A4R2KYS3</accession>
<keyword evidence="1" id="KW-0238">DNA-binding</keyword>
<dbReference type="Gene3D" id="1.10.260.40">
    <property type="entry name" value="lambda repressor-like DNA-binding domains"/>
    <property type="match status" value="1"/>
</dbReference>
<dbReference type="PANTHER" id="PTHR46797:SF1">
    <property type="entry name" value="METHYLPHOSPHONATE SYNTHASE"/>
    <property type="match status" value="1"/>
</dbReference>
<name>A0A4R2KYS3_9GAMM</name>
<dbReference type="GO" id="GO:0003700">
    <property type="term" value="F:DNA-binding transcription factor activity"/>
    <property type="evidence" value="ECO:0007669"/>
    <property type="project" value="TreeGrafter"/>
</dbReference>
<feature type="domain" description="HTH cro/C1-type" evidence="3">
    <location>
        <begin position="42"/>
        <end position="96"/>
    </location>
</feature>
<feature type="region of interest" description="Disordered" evidence="2">
    <location>
        <begin position="1"/>
        <end position="34"/>
    </location>
</feature>
<dbReference type="RefSeq" id="WP_117318111.1">
    <property type="nucleotide sequence ID" value="NZ_QQSW01000010.1"/>
</dbReference>
<dbReference type="InterPro" id="IPR001387">
    <property type="entry name" value="Cro/C1-type_HTH"/>
</dbReference>
<evidence type="ECO:0000256" key="1">
    <source>
        <dbReference type="ARBA" id="ARBA00023125"/>
    </source>
</evidence>
<evidence type="ECO:0000313" key="5">
    <source>
        <dbReference type="Proteomes" id="UP000294980"/>
    </source>
</evidence>
<organism evidence="4 5">
    <name type="scientific">Chromatocurvus halotolerans</name>
    <dbReference type="NCBI Taxonomy" id="1132028"/>
    <lineage>
        <taxon>Bacteria</taxon>
        <taxon>Pseudomonadati</taxon>
        <taxon>Pseudomonadota</taxon>
        <taxon>Gammaproteobacteria</taxon>
        <taxon>Cellvibrionales</taxon>
        <taxon>Halieaceae</taxon>
        <taxon>Chromatocurvus</taxon>
    </lineage>
</organism>
<dbReference type="Proteomes" id="UP000294980">
    <property type="component" value="Unassembled WGS sequence"/>
</dbReference>
<dbReference type="SUPFAM" id="SSF51182">
    <property type="entry name" value="RmlC-like cupins"/>
    <property type="match status" value="1"/>
</dbReference>